<organism evidence="2 3">
    <name type="scientific">Champsocephalus esox</name>
    <name type="common">pike icefish</name>
    <dbReference type="NCBI Taxonomy" id="159716"/>
    <lineage>
        <taxon>Eukaryota</taxon>
        <taxon>Metazoa</taxon>
        <taxon>Chordata</taxon>
        <taxon>Craniata</taxon>
        <taxon>Vertebrata</taxon>
        <taxon>Euteleostomi</taxon>
        <taxon>Actinopterygii</taxon>
        <taxon>Neopterygii</taxon>
        <taxon>Teleostei</taxon>
        <taxon>Neoteleostei</taxon>
        <taxon>Acanthomorphata</taxon>
        <taxon>Eupercaria</taxon>
        <taxon>Perciformes</taxon>
        <taxon>Notothenioidei</taxon>
        <taxon>Channichthyidae</taxon>
        <taxon>Champsocephalus</taxon>
    </lineage>
</organism>
<proteinExistence type="predicted"/>
<keyword evidence="3" id="KW-1185">Reference proteome</keyword>
<reference evidence="2 3" key="1">
    <citation type="journal article" date="2023" name="Mol. Biol. Evol.">
        <title>Genomics of Secondarily Temperate Adaptation in the Only Non-Antarctic Icefish.</title>
        <authorList>
            <person name="Rivera-Colon A.G."/>
            <person name="Rayamajhi N."/>
            <person name="Minhas B.F."/>
            <person name="Madrigal G."/>
            <person name="Bilyk K.T."/>
            <person name="Yoon V."/>
            <person name="Hune M."/>
            <person name="Gregory S."/>
            <person name="Cheng C.H.C."/>
            <person name="Catchen J.M."/>
        </authorList>
    </citation>
    <scope>NUCLEOTIDE SEQUENCE [LARGE SCALE GENOMIC DNA]</scope>
    <source>
        <strain evidence="2">JC2023a</strain>
    </source>
</reference>
<comment type="caution">
    <text evidence="2">The sequence shown here is derived from an EMBL/GenBank/DDBJ whole genome shotgun (WGS) entry which is preliminary data.</text>
</comment>
<evidence type="ECO:0000313" key="3">
    <source>
        <dbReference type="Proteomes" id="UP001335648"/>
    </source>
</evidence>
<evidence type="ECO:0000313" key="2">
    <source>
        <dbReference type="EMBL" id="KAK5889281.1"/>
    </source>
</evidence>
<feature type="signal peptide" evidence="1">
    <location>
        <begin position="1"/>
        <end position="17"/>
    </location>
</feature>
<protein>
    <submittedName>
        <fullName evidence="2">Uncharacterized protein</fullName>
    </submittedName>
</protein>
<dbReference type="Proteomes" id="UP001335648">
    <property type="component" value="Unassembled WGS sequence"/>
</dbReference>
<keyword evidence="1" id="KW-0732">Signal</keyword>
<feature type="chain" id="PRO_5042894758" evidence="1">
    <location>
        <begin position="18"/>
        <end position="88"/>
    </location>
</feature>
<gene>
    <name evidence="2" type="ORF">CesoFtcFv8_015297</name>
</gene>
<name>A0AAN8GRX7_9TELE</name>
<accession>A0AAN8GRX7</accession>
<dbReference type="AlphaFoldDB" id="A0AAN8GRX7"/>
<evidence type="ECO:0000256" key="1">
    <source>
        <dbReference type="SAM" id="SignalP"/>
    </source>
</evidence>
<sequence>MSLILTSLVATPAFVHGHVKVGNKSDDSAVVYPTFASFSLPKNSRTAGELLQLQTHSRAAADRTICQTIPGGTGASKYSSLLQMQEFN</sequence>
<dbReference type="EMBL" id="JAULUE010002057">
    <property type="protein sequence ID" value="KAK5889281.1"/>
    <property type="molecule type" value="Genomic_DNA"/>
</dbReference>